<evidence type="ECO:0000256" key="7">
    <source>
        <dbReference type="ARBA" id="ARBA00023136"/>
    </source>
</evidence>
<evidence type="ECO:0000256" key="1">
    <source>
        <dbReference type="ARBA" id="ARBA00004141"/>
    </source>
</evidence>
<feature type="transmembrane region" description="Helical" evidence="8">
    <location>
        <begin position="329"/>
        <end position="351"/>
    </location>
</feature>
<evidence type="ECO:0000256" key="5">
    <source>
        <dbReference type="ARBA" id="ARBA00022692"/>
    </source>
</evidence>
<evidence type="ECO:0000313" key="10">
    <source>
        <dbReference type="Proteomes" id="UP000632125"/>
    </source>
</evidence>
<gene>
    <name evidence="9" type="ORF">IDH41_05965</name>
</gene>
<sequence length="357" mass="40864">MKEKLHHFHVAILIYMIQNGVIIMSLPRLVAQNFGYNGWIALIGLSLVATLNIFLISLVHRFGGGRSIFKLFEDVLPQFLLYPLYAFLTCIWALTGCLVAKNYVYIFQILSYNTTNAIYLMLLIAVLVFLFVIKGIYNLSKATTAFFWLSQWMILLLLFYFKDFEWARMTPFLFAGETHILEGGLSVFSAFLGYELYLLLIPYVDNYKKTMKAVMIGNLLTTFAYVAISIICFGFYSFEQLKHMAYPVLDLLSYIQLPFIERIESLLFGFLVFTTIITTGLYMWSAKETMHRILPKAGEKLLAFLIIGAALAVSWIPDTLSKVQQWLQFLSYSEIAVAFVLPLLLLAILLVRKGARP</sequence>
<evidence type="ECO:0000256" key="2">
    <source>
        <dbReference type="ARBA" id="ARBA00007998"/>
    </source>
</evidence>
<dbReference type="Proteomes" id="UP000632125">
    <property type="component" value="Unassembled WGS sequence"/>
</dbReference>
<evidence type="ECO:0000256" key="3">
    <source>
        <dbReference type="ARBA" id="ARBA00022448"/>
    </source>
</evidence>
<feature type="transmembrane region" description="Helical" evidence="8">
    <location>
        <begin position="36"/>
        <end position="59"/>
    </location>
</feature>
<feature type="transmembrane region" description="Helical" evidence="8">
    <location>
        <begin position="12"/>
        <end position="30"/>
    </location>
</feature>
<feature type="transmembrane region" description="Helical" evidence="8">
    <location>
        <begin position="181"/>
        <end position="204"/>
    </location>
</feature>
<keyword evidence="4" id="KW-0309">Germination</keyword>
<dbReference type="GO" id="GO:0009847">
    <property type="term" value="P:spore germination"/>
    <property type="evidence" value="ECO:0007669"/>
    <property type="project" value="InterPro"/>
</dbReference>
<dbReference type="PANTHER" id="PTHR34975">
    <property type="entry name" value="SPORE GERMINATION PROTEIN A2"/>
    <property type="match status" value="1"/>
</dbReference>
<feature type="transmembrane region" description="Helical" evidence="8">
    <location>
        <begin position="117"/>
        <end position="137"/>
    </location>
</feature>
<dbReference type="AlphaFoldDB" id="A0A927H569"/>
<comment type="subcellular location">
    <subcellularLocation>
        <location evidence="1">Membrane</location>
        <topology evidence="1">Multi-pass membrane protein</topology>
    </subcellularLocation>
</comment>
<name>A0A927H569_9BACL</name>
<dbReference type="InterPro" id="IPR004761">
    <property type="entry name" value="Spore_GerAB"/>
</dbReference>
<feature type="transmembrane region" description="Helical" evidence="8">
    <location>
        <begin position="266"/>
        <end position="285"/>
    </location>
</feature>
<keyword evidence="3" id="KW-0813">Transport</keyword>
<evidence type="ECO:0000313" key="9">
    <source>
        <dbReference type="EMBL" id="MBD2868112.1"/>
    </source>
</evidence>
<organism evidence="9 10">
    <name type="scientific">Paenibacillus arenilitoris</name>
    <dbReference type="NCBI Taxonomy" id="2772299"/>
    <lineage>
        <taxon>Bacteria</taxon>
        <taxon>Bacillati</taxon>
        <taxon>Bacillota</taxon>
        <taxon>Bacilli</taxon>
        <taxon>Bacillales</taxon>
        <taxon>Paenibacillaceae</taxon>
        <taxon>Paenibacillus</taxon>
    </lineage>
</organism>
<evidence type="ECO:0000256" key="6">
    <source>
        <dbReference type="ARBA" id="ARBA00022989"/>
    </source>
</evidence>
<reference evidence="9" key="1">
    <citation type="submission" date="2020-09" db="EMBL/GenBank/DDBJ databases">
        <title>A novel bacterium of genus Paenibacillus, isolated from South China Sea.</title>
        <authorList>
            <person name="Huang H."/>
            <person name="Mo K."/>
            <person name="Hu Y."/>
        </authorList>
    </citation>
    <scope>NUCLEOTIDE SEQUENCE</scope>
    <source>
        <strain evidence="9">IB182493</strain>
    </source>
</reference>
<dbReference type="PANTHER" id="PTHR34975:SF2">
    <property type="entry name" value="SPORE GERMINATION PROTEIN A2"/>
    <property type="match status" value="1"/>
</dbReference>
<feature type="transmembrane region" description="Helical" evidence="8">
    <location>
        <begin position="80"/>
        <end position="105"/>
    </location>
</feature>
<accession>A0A927H569</accession>
<feature type="transmembrane region" description="Helical" evidence="8">
    <location>
        <begin position="297"/>
        <end position="317"/>
    </location>
</feature>
<comment type="caution">
    <text evidence="9">The sequence shown here is derived from an EMBL/GenBank/DDBJ whole genome shotgun (WGS) entry which is preliminary data.</text>
</comment>
<comment type="similarity">
    <text evidence="2">Belongs to the amino acid-polyamine-organocation (APC) superfamily. Spore germination protein (SGP) (TC 2.A.3.9) family.</text>
</comment>
<keyword evidence="5 8" id="KW-0812">Transmembrane</keyword>
<feature type="transmembrane region" description="Helical" evidence="8">
    <location>
        <begin position="216"/>
        <end position="238"/>
    </location>
</feature>
<keyword evidence="6 8" id="KW-1133">Transmembrane helix</keyword>
<dbReference type="Pfam" id="PF03845">
    <property type="entry name" value="Spore_permease"/>
    <property type="match status" value="1"/>
</dbReference>
<keyword evidence="7 8" id="KW-0472">Membrane</keyword>
<proteinExistence type="inferred from homology"/>
<dbReference type="Gene3D" id="1.20.1740.10">
    <property type="entry name" value="Amino acid/polyamine transporter I"/>
    <property type="match status" value="1"/>
</dbReference>
<keyword evidence="10" id="KW-1185">Reference proteome</keyword>
<evidence type="ECO:0000256" key="4">
    <source>
        <dbReference type="ARBA" id="ARBA00022544"/>
    </source>
</evidence>
<feature type="transmembrane region" description="Helical" evidence="8">
    <location>
        <begin position="144"/>
        <end position="161"/>
    </location>
</feature>
<dbReference type="EMBL" id="JACXIY010000007">
    <property type="protein sequence ID" value="MBD2868112.1"/>
    <property type="molecule type" value="Genomic_DNA"/>
</dbReference>
<dbReference type="RefSeq" id="WP_190859168.1">
    <property type="nucleotide sequence ID" value="NZ_JACXIY010000007.1"/>
</dbReference>
<protein>
    <submittedName>
        <fullName evidence="9">GerAB/ArcD/ProY family transporter</fullName>
    </submittedName>
</protein>
<dbReference type="GO" id="GO:0016020">
    <property type="term" value="C:membrane"/>
    <property type="evidence" value="ECO:0007669"/>
    <property type="project" value="UniProtKB-SubCell"/>
</dbReference>
<evidence type="ECO:0000256" key="8">
    <source>
        <dbReference type="SAM" id="Phobius"/>
    </source>
</evidence>